<comment type="caution">
    <text evidence="10">The sequence shown here is derived from an EMBL/GenBank/DDBJ whole genome shotgun (WGS) entry which is preliminary data.</text>
</comment>
<dbReference type="Pfam" id="PF01261">
    <property type="entry name" value="AP_endonuc_2"/>
    <property type="match status" value="1"/>
</dbReference>
<accession>A0ABD3W1D3</accession>
<evidence type="ECO:0000256" key="2">
    <source>
        <dbReference type="ARBA" id="ARBA00002968"/>
    </source>
</evidence>
<evidence type="ECO:0000256" key="1">
    <source>
        <dbReference type="ARBA" id="ARBA00000476"/>
    </source>
</evidence>
<dbReference type="FunFam" id="3.20.20.150:FF:000007">
    <property type="entry name" value="Hydroxypyruvate isomerase"/>
    <property type="match status" value="1"/>
</dbReference>
<keyword evidence="11" id="KW-1185">Reference proteome</keyword>
<feature type="active site" description="Proton donor/acceptor" evidence="8">
    <location>
        <position position="144"/>
    </location>
</feature>
<evidence type="ECO:0000256" key="7">
    <source>
        <dbReference type="PIRNR" id="PIRNR006241"/>
    </source>
</evidence>
<reference evidence="10 11" key="1">
    <citation type="submission" date="2024-11" db="EMBL/GenBank/DDBJ databases">
        <title>Chromosome-level genome assembly of the freshwater bivalve Anodonta woodiana.</title>
        <authorList>
            <person name="Chen X."/>
        </authorList>
    </citation>
    <scope>NUCLEOTIDE SEQUENCE [LARGE SCALE GENOMIC DNA]</scope>
    <source>
        <strain evidence="10">MN2024</strain>
        <tissue evidence="10">Gills</tissue>
    </source>
</reference>
<dbReference type="InterPro" id="IPR036237">
    <property type="entry name" value="Xyl_isomerase-like_sf"/>
</dbReference>
<comment type="function">
    <text evidence="2 7">Catalyzes the reversible isomerization between hydroxypyruvate and 2-hydroxy-3-oxopropanoate (also termed tartronate semialdehyde).</text>
</comment>
<dbReference type="AlphaFoldDB" id="A0ABD3W1D3"/>
<dbReference type="PANTHER" id="PTHR43489:SF6">
    <property type="entry name" value="HYDROXYPYRUVATE ISOMERASE-RELATED"/>
    <property type="match status" value="1"/>
</dbReference>
<organism evidence="10 11">
    <name type="scientific">Sinanodonta woodiana</name>
    <name type="common">Chinese pond mussel</name>
    <name type="synonym">Anodonta woodiana</name>
    <dbReference type="NCBI Taxonomy" id="1069815"/>
    <lineage>
        <taxon>Eukaryota</taxon>
        <taxon>Metazoa</taxon>
        <taxon>Spiralia</taxon>
        <taxon>Lophotrochozoa</taxon>
        <taxon>Mollusca</taxon>
        <taxon>Bivalvia</taxon>
        <taxon>Autobranchia</taxon>
        <taxon>Heteroconchia</taxon>
        <taxon>Palaeoheterodonta</taxon>
        <taxon>Unionida</taxon>
        <taxon>Unionoidea</taxon>
        <taxon>Unionidae</taxon>
        <taxon>Unioninae</taxon>
        <taxon>Sinanodonta</taxon>
    </lineage>
</organism>
<comment type="similarity">
    <text evidence="3 7">Belongs to the hyi family.</text>
</comment>
<gene>
    <name evidence="10" type="ORF">ACJMK2_040551</name>
</gene>
<evidence type="ECO:0000256" key="4">
    <source>
        <dbReference type="ARBA" id="ARBA00012570"/>
    </source>
</evidence>
<evidence type="ECO:0000313" key="10">
    <source>
        <dbReference type="EMBL" id="KAL3867680.1"/>
    </source>
</evidence>
<dbReference type="InterPro" id="IPR013022">
    <property type="entry name" value="Xyl_isomerase-like_TIM-brl"/>
</dbReference>
<protein>
    <recommendedName>
        <fullName evidence="5 7">Putative hydroxypyruvate isomerase</fullName>
        <ecNumber evidence="4 7">5.3.1.22</ecNumber>
    </recommendedName>
</protein>
<evidence type="ECO:0000259" key="9">
    <source>
        <dbReference type="Pfam" id="PF01261"/>
    </source>
</evidence>
<sequence length="281" mass="31346">MPLKFAANISMLFNEIQGLANRFAAAKDAGFKFVECTFPYSEPKEDLATAKTCAGLEHVLINGWPGNMEAGDLGIAAIPGRVEEFQEKLEMSIGYAKALECKRMHLMAGRKTGLDFKDMEKTYLENLRYAADRLQKEGIMALIEPLNTRVTAPNYFLTSPHQALEYIKKIGHPNLKLQFDVFHIQLIAGDLTANLKAAMPFIGHIQIAQAPDRGEPDMNGEINYKHIFRVIEEMGYDGYIGLEYKPRGGKLKHIRRTEMDGGVGSDTIAVCVCMHGLLYCV</sequence>
<comment type="catalytic activity">
    <reaction evidence="1 7">
        <text>3-hydroxypyruvate = 2-hydroxy-3-oxopropanoate</text>
        <dbReference type="Rhea" id="RHEA:11952"/>
        <dbReference type="ChEBI" id="CHEBI:17180"/>
        <dbReference type="ChEBI" id="CHEBI:57978"/>
        <dbReference type="EC" id="5.3.1.22"/>
    </reaction>
</comment>
<evidence type="ECO:0000256" key="3">
    <source>
        <dbReference type="ARBA" id="ARBA00005962"/>
    </source>
</evidence>
<dbReference type="EC" id="5.3.1.22" evidence="4 7"/>
<evidence type="ECO:0000313" key="11">
    <source>
        <dbReference type="Proteomes" id="UP001634394"/>
    </source>
</evidence>
<dbReference type="EMBL" id="JBJQND010000008">
    <property type="protein sequence ID" value="KAL3867680.1"/>
    <property type="molecule type" value="Genomic_DNA"/>
</dbReference>
<feature type="domain" description="Xylose isomerase-like TIM barrel" evidence="9">
    <location>
        <begin position="23"/>
        <end position="250"/>
    </location>
</feature>
<feature type="active site" description="Proton donor/acceptor" evidence="8">
    <location>
        <position position="243"/>
    </location>
</feature>
<dbReference type="SUPFAM" id="SSF51658">
    <property type="entry name" value="Xylose isomerase-like"/>
    <property type="match status" value="1"/>
</dbReference>
<dbReference type="Gene3D" id="3.20.20.150">
    <property type="entry name" value="Divalent-metal-dependent TIM barrel enzymes"/>
    <property type="match status" value="1"/>
</dbReference>
<dbReference type="GO" id="GO:0008903">
    <property type="term" value="F:hydroxypyruvate isomerase activity"/>
    <property type="evidence" value="ECO:0007669"/>
    <property type="project" value="UniProtKB-EC"/>
</dbReference>
<keyword evidence="6 7" id="KW-0413">Isomerase</keyword>
<dbReference type="InterPro" id="IPR026040">
    <property type="entry name" value="HyI-like"/>
</dbReference>
<evidence type="ECO:0000256" key="5">
    <source>
        <dbReference type="ARBA" id="ARBA00017985"/>
    </source>
</evidence>
<proteinExistence type="inferred from homology"/>
<dbReference type="Proteomes" id="UP001634394">
    <property type="component" value="Unassembled WGS sequence"/>
</dbReference>
<dbReference type="InterPro" id="IPR050417">
    <property type="entry name" value="Sugar_Epim/Isomerase"/>
</dbReference>
<dbReference type="PIRSF" id="PIRSF006241">
    <property type="entry name" value="HyI"/>
    <property type="match status" value="1"/>
</dbReference>
<dbReference type="PANTHER" id="PTHR43489">
    <property type="entry name" value="ISOMERASE"/>
    <property type="match status" value="1"/>
</dbReference>
<evidence type="ECO:0000256" key="8">
    <source>
        <dbReference type="PIRSR" id="PIRSR006241-50"/>
    </source>
</evidence>
<evidence type="ECO:0000256" key="6">
    <source>
        <dbReference type="ARBA" id="ARBA00023235"/>
    </source>
</evidence>
<name>A0ABD3W1D3_SINWO</name>